<gene>
    <name evidence="2" type="ORF">AC529_07785</name>
</gene>
<feature type="compositionally biased region" description="Basic and acidic residues" evidence="1">
    <location>
        <begin position="123"/>
        <end position="151"/>
    </location>
</feature>
<sequence>MGLHVEIPDEEPCVDTGPSFRNRGPSAASGLVRGRDAGGRAPGNAAALPLRDREPEACPLHLSLRAVAARRLAAVSSAARHGTGAVERIYVVKPKALGQYGLLARPAHGQDTSPAGVATAVGRVDDVKAPDSAAERRERAGRWRDRPRDSVPQRPTRVSVNFPRGSGSVERTVDRCAGAAGSIGRSDETAGAVEEARSR</sequence>
<dbReference type="EMBL" id="LGEM01000032">
    <property type="protein sequence ID" value="KUP97268.1"/>
    <property type="molecule type" value="Genomic_DNA"/>
</dbReference>
<evidence type="ECO:0000313" key="2">
    <source>
        <dbReference type="EMBL" id="KUP97268.1"/>
    </source>
</evidence>
<feature type="region of interest" description="Disordered" evidence="1">
    <location>
        <begin position="1"/>
        <end position="45"/>
    </location>
</feature>
<dbReference type="PATRIC" id="fig|665004.4.peg.3509"/>
<organism evidence="2 3">
    <name type="scientific">Thermobifida cellulosilytica TB100</name>
    <dbReference type="NCBI Taxonomy" id="665004"/>
    <lineage>
        <taxon>Bacteria</taxon>
        <taxon>Bacillati</taxon>
        <taxon>Actinomycetota</taxon>
        <taxon>Actinomycetes</taxon>
        <taxon>Streptosporangiales</taxon>
        <taxon>Nocardiopsidaceae</taxon>
        <taxon>Thermobifida</taxon>
    </lineage>
</organism>
<name>A0A147KJ03_THECS</name>
<keyword evidence="3" id="KW-1185">Reference proteome</keyword>
<comment type="caution">
    <text evidence="2">The sequence shown here is derived from an EMBL/GenBank/DDBJ whole genome shotgun (WGS) entry which is preliminary data.</text>
</comment>
<evidence type="ECO:0000256" key="1">
    <source>
        <dbReference type="SAM" id="MobiDB-lite"/>
    </source>
</evidence>
<reference evidence="3" key="1">
    <citation type="journal article" date="2017" name="Acta Aliment.">
        <title>Plant polysaccharide degrading enzyme system of Thermpbifida cellulosilytica TB100 revealed by de novo genome project data.</title>
        <authorList>
            <person name="Toth A."/>
            <person name="Baka E."/>
            <person name="Luzics S."/>
            <person name="Bata-Vidacs I."/>
            <person name="Nagy I."/>
            <person name="Balint B."/>
            <person name="Herceg R."/>
            <person name="Olasz F."/>
            <person name="Wilk T."/>
            <person name="Nagy T."/>
            <person name="Kriszt B."/>
            <person name="Nagy I."/>
            <person name="Kukolya J."/>
        </authorList>
    </citation>
    <scope>NUCLEOTIDE SEQUENCE [LARGE SCALE GENOMIC DNA]</scope>
    <source>
        <strain evidence="3">TB100</strain>
    </source>
</reference>
<proteinExistence type="predicted"/>
<accession>A0A147KJ03</accession>
<dbReference type="Proteomes" id="UP000074382">
    <property type="component" value="Unassembled WGS sequence"/>
</dbReference>
<protein>
    <submittedName>
        <fullName evidence="2">Uncharacterized protein</fullName>
    </submittedName>
</protein>
<dbReference type="AlphaFoldDB" id="A0A147KJ03"/>
<evidence type="ECO:0000313" key="3">
    <source>
        <dbReference type="Proteomes" id="UP000074382"/>
    </source>
</evidence>
<feature type="region of interest" description="Disordered" evidence="1">
    <location>
        <begin position="121"/>
        <end position="199"/>
    </location>
</feature>